<evidence type="ECO:0000313" key="1">
    <source>
        <dbReference type="EMBL" id="PZP34534.1"/>
    </source>
</evidence>
<gene>
    <name evidence="1" type="ORF">DI603_06165</name>
</gene>
<dbReference type="Proteomes" id="UP000249633">
    <property type="component" value="Unassembled WGS sequence"/>
</dbReference>
<organism evidence="1 2">
    <name type="scientific">Roseateles depolymerans</name>
    <dbReference type="NCBI Taxonomy" id="76731"/>
    <lineage>
        <taxon>Bacteria</taxon>
        <taxon>Pseudomonadati</taxon>
        <taxon>Pseudomonadota</taxon>
        <taxon>Betaproteobacteria</taxon>
        <taxon>Burkholderiales</taxon>
        <taxon>Sphaerotilaceae</taxon>
        <taxon>Roseateles</taxon>
    </lineage>
</organism>
<sequence length="168" mass="18837">MLTTALSSLAALPALADGEARDGRGGRFEDDLFVNLEGEWLLTRRIGGREAQNSVTATWVLQHQFLRLQMRDLATPSRYEADVYIGYSHAAGEYVAHWMDNFGGHFAGEGRGRRDGNAVEFRFAYASGPFFNTFRWDPAGKTWTCVLESVAKNGERQLFARDTLVRRG</sequence>
<dbReference type="EMBL" id="QFOD01000004">
    <property type="protein sequence ID" value="PZP34534.1"/>
    <property type="molecule type" value="Genomic_DNA"/>
</dbReference>
<proteinExistence type="predicted"/>
<evidence type="ECO:0008006" key="3">
    <source>
        <dbReference type="Google" id="ProtNLM"/>
    </source>
</evidence>
<protein>
    <recommendedName>
        <fullName evidence="3">DUF1579 domain-containing protein</fullName>
    </recommendedName>
</protein>
<dbReference type="AlphaFoldDB" id="A0A2W5DXI6"/>
<reference evidence="1 2" key="1">
    <citation type="submission" date="2017-08" db="EMBL/GenBank/DDBJ databases">
        <title>Infants hospitalized years apart are colonized by the same room-sourced microbial strains.</title>
        <authorList>
            <person name="Brooks B."/>
            <person name="Olm M.R."/>
            <person name="Firek B.A."/>
            <person name="Baker R."/>
            <person name="Thomas B.C."/>
            <person name="Morowitz M.J."/>
            <person name="Banfield J.F."/>
        </authorList>
    </citation>
    <scope>NUCLEOTIDE SEQUENCE [LARGE SCALE GENOMIC DNA]</scope>
    <source>
        <strain evidence="1">S2_012_000_R2_81</strain>
    </source>
</reference>
<comment type="caution">
    <text evidence="1">The sequence shown here is derived from an EMBL/GenBank/DDBJ whole genome shotgun (WGS) entry which is preliminary data.</text>
</comment>
<evidence type="ECO:0000313" key="2">
    <source>
        <dbReference type="Proteomes" id="UP000249633"/>
    </source>
</evidence>
<name>A0A2W5DXI6_9BURK</name>
<accession>A0A2W5DXI6</accession>